<proteinExistence type="predicted"/>
<gene>
    <name evidence="1" type="ORF">Bca52824_075920</name>
</gene>
<keyword evidence="2" id="KW-1185">Reference proteome</keyword>
<dbReference type="OrthoDB" id="1130031at2759"/>
<accession>A0A8X7TYJ2</accession>
<dbReference type="Proteomes" id="UP000886595">
    <property type="component" value="Unassembled WGS sequence"/>
</dbReference>
<protein>
    <submittedName>
        <fullName evidence="1">Uncharacterized protein</fullName>
    </submittedName>
</protein>
<evidence type="ECO:0000313" key="1">
    <source>
        <dbReference type="EMBL" id="KAG2256626.1"/>
    </source>
</evidence>
<sequence>MFLEIKKWLELEEKETETDASKNRGCEITKKLSGQDEKETVRKKKDLRSLMEEETNVVKTVVMNYDTNHYKLSADIVKEAWVVGGIQDTLFRSRSC</sequence>
<evidence type="ECO:0000313" key="2">
    <source>
        <dbReference type="Proteomes" id="UP000886595"/>
    </source>
</evidence>
<name>A0A8X7TYJ2_BRACI</name>
<organism evidence="1 2">
    <name type="scientific">Brassica carinata</name>
    <name type="common">Ethiopian mustard</name>
    <name type="synonym">Abyssinian cabbage</name>
    <dbReference type="NCBI Taxonomy" id="52824"/>
    <lineage>
        <taxon>Eukaryota</taxon>
        <taxon>Viridiplantae</taxon>
        <taxon>Streptophyta</taxon>
        <taxon>Embryophyta</taxon>
        <taxon>Tracheophyta</taxon>
        <taxon>Spermatophyta</taxon>
        <taxon>Magnoliopsida</taxon>
        <taxon>eudicotyledons</taxon>
        <taxon>Gunneridae</taxon>
        <taxon>Pentapetalae</taxon>
        <taxon>rosids</taxon>
        <taxon>malvids</taxon>
        <taxon>Brassicales</taxon>
        <taxon>Brassicaceae</taxon>
        <taxon>Brassiceae</taxon>
        <taxon>Brassica</taxon>
    </lineage>
</organism>
<reference evidence="1 2" key="1">
    <citation type="submission" date="2020-02" db="EMBL/GenBank/DDBJ databases">
        <authorList>
            <person name="Ma Q."/>
            <person name="Huang Y."/>
            <person name="Song X."/>
            <person name="Pei D."/>
        </authorList>
    </citation>
    <scope>NUCLEOTIDE SEQUENCE [LARGE SCALE GENOMIC DNA]</scope>
    <source>
        <strain evidence="1">Sxm20200214</strain>
        <tissue evidence="1">Leaf</tissue>
    </source>
</reference>
<comment type="caution">
    <text evidence="1">The sequence shown here is derived from an EMBL/GenBank/DDBJ whole genome shotgun (WGS) entry which is preliminary data.</text>
</comment>
<dbReference type="EMBL" id="JAAMPC010000015">
    <property type="protein sequence ID" value="KAG2256626.1"/>
    <property type="molecule type" value="Genomic_DNA"/>
</dbReference>
<dbReference type="AlphaFoldDB" id="A0A8X7TYJ2"/>